<comment type="caution">
    <text evidence="1">The sequence shown here is derived from an EMBL/GenBank/DDBJ whole genome shotgun (WGS) entry which is preliminary data.</text>
</comment>
<organism evidence="1 2">
    <name type="scientific">Microbacterium binotii</name>
    <dbReference type="NCBI Taxonomy" id="462710"/>
    <lineage>
        <taxon>Bacteria</taxon>
        <taxon>Bacillati</taxon>
        <taxon>Actinomycetota</taxon>
        <taxon>Actinomycetes</taxon>
        <taxon>Micrococcales</taxon>
        <taxon>Microbacteriaceae</taxon>
        <taxon>Microbacterium</taxon>
    </lineage>
</organism>
<proteinExistence type="predicted"/>
<dbReference type="EMBL" id="BAAARI010000037">
    <property type="protein sequence ID" value="GAA2589204.1"/>
    <property type="molecule type" value="Genomic_DNA"/>
</dbReference>
<dbReference type="Proteomes" id="UP001500274">
    <property type="component" value="Unassembled WGS sequence"/>
</dbReference>
<accession>A0ABP6BYI9</accession>
<evidence type="ECO:0000313" key="2">
    <source>
        <dbReference type="Proteomes" id="UP001500274"/>
    </source>
</evidence>
<protein>
    <submittedName>
        <fullName evidence="1">Uncharacterized protein</fullName>
    </submittedName>
</protein>
<gene>
    <name evidence="1" type="ORF">GCM10009862_29430</name>
</gene>
<sequence>MSSSLLPAPPPLRSLVEPVVLRSVGADAAPFGGDVVVHEGEPALAVPVAAVEKTGIWAASGEHVLAPLDVVATAEGPLVLLPTVRCTLESLLRRRATVAPGEAVTIAVSLLRGVAAENTAHPRGACVGSWWLDAAGTPLFVHGHEGVVAAVGAAELLAMLDCGDHDVARRAIDAASVAVRDTRRLLGGLSALEDDLFAAARPQAVRIEESSVATSISRAQARAQARPPTPTWRRLSVAMDGSLSDLVAERVDALRQRWRRSTRTQKPRSRRPVVLVGLGVVALVLAVGLLWPDSGDTAPLPASSGASLPPEIAAATAPPVDSPAATAADDPVAAARALLAEWNACGEDSCRQRLQEARIDADPAGAAMVADVSLTVIDDLGGLTLLRADDPRGSAVPQIVAIVRQNDEWVLRGIHDVAQHP</sequence>
<keyword evidence="2" id="KW-1185">Reference proteome</keyword>
<reference evidence="2" key="1">
    <citation type="journal article" date="2019" name="Int. J. Syst. Evol. Microbiol.">
        <title>The Global Catalogue of Microorganisms (GCM) 10K type strain sequencing project: providing services to taxonomists for standard genome sequencing and annotation.</title>
        <authorList>
            <consortium name="The Broad Institute Genomics Platform"/>
            <consortium name="The Broad Institute Genome Sequencing Center for Infectious Disease"/>
            <person name="Wu L."/>
            <person name="Ma J."/>
        </authorList>
    </citation>
    <scope>NUCLEOTIDE SEQUENCE [LARGE SCALE GENOMIC DNA]</scope>
    <source>
        <strain evidence="2">JCM 16365</strain>
    </source>
</reference>
<evidence type="ECO:0000313" key="1">
    <source>
        <dbReference type="EMBL" id="GAA2589204.1"/>
    </source>
</evidence>
<dbReference type="RefSeq" id="WP_344230764.1">
    <property type="nucleotide sequence ID" value="NZ_BAAARI010000037.1"/>
</dbReference>
<name>A0ABP6BYI9_9MICO</name>